<dbReference type="Gene3D" id="3.40.50.300">
    <property type="entry name" value="P-loop containing nucleotide triphosphate hydrolases"/>
    <property type="match status" value="1"/>
</dbReference>
<dbReference type="InterPro" id="IPR027417">
    <property type="entry name" value="P-loop_NTPase"/>
</dbReference>
<organism evidence="1">
    <name type="scientific">viral metagenome</name>
    <dbReference type="NCBI Taxonomy" id="1070528"/>
    <lineage>
        <taxon>unclassified sequences</taxon>
        <taxon>metagenomes</taxon>
        <taxon>organismal metagenomes</taxon>
    </lineage>
</organism>
<accession>A0A6C0CU07</accession>
<dbReference type="EMBL" id="MN739484">
    <property type="protein sequence ID" value="QHT07652.1"/>
    <property type="molecule type" value="Genomic_DNA"/>
</dbReference>
<protein>
    <submittedName>
        <fullName evidence="1">Uncharacterized protein</fullName>
    </submittedName>
</protein>
<evidence type="ECO:0000313" key="1">
    <source>
        <dbReference type="EMBL" id="QHT07652.1"/>
    </source>
</evidence>
<name>A0A6C0CU07_9ZZZZ</name>
<proteinExistence type="predicted"/>
<dbReference type="AlphaFoldDB" id="A0A6C0CU07"/>
<sequence>MKLELKKFNISTITDDKVVVMIGKRNTGKSFLIKDLLYHHSNLPIGTVISGTESANHFYGDMVPKMFIHDEYTAPLVQNVVKRQQIILKNINKEMNLYGKTNIDPRAFIILDDCLYDSTWTKDKNVRALFMNGRHLKMFFVIAMQYPLGIPPNLRTNIDFIFILRENIVANRKRIYDNYAGMFPTFEIFCQVMDQCTENFECLVIDNTTKSNKLEDTVFWYKANPAPEFRVCNDEYWIMNNSMTEEDDAEYEETFDPSQIKKNKHIINVKKMSLN</sequence>
<reference evidence="1" key="1">
    <citation type="journal article" date="2020" name="Nature">
        <title>Giant virus diversity and host interactions through global metagenomics.</title>
        <authorList>
            <person name="Schulz F."/>
            <person name="Roux S."/>
            <person name="Paez-Espino D."/>
            <person name="Jungbluth S."/>
            <person name="Walsh D.A."/>
            <person name="Denef V.J."/>
            <person name="McMahon K.D."/>
            <person name="Konstantinidis K.T."/>
            <person name="Eloe-Fadrosh E.A."/>
            <person name="Kyrpides N.C."/>
            <person name="Woyke T."/>
        </authorList>
    </citation>
    <scope>NUCLEOTIDE SEQUENCE</scope>
    <source>
        <strain evidence="1">GVMAG-M-3300021964-36</strain>
    </source>
</reference>